<accession>A0A9X2LHW2</accession>
<keyword evidence="4" id="KW-1185">Reference proteome</keyword>
<organism evidence="3 4">
    <name type="scientific">Streptomyces telluris</name>
    <dbReference type="NCBI Taxonomy" id="2720021"/>
    <lineage>
        <taxon>Bacteria</taxon>
        <taxon>Bacillati</taxon>
        <taxon>Actinomycetota</taxon>
        <taxon>Actinomycetes</taxon>
        <taxon>Kitasatosporales</taxon>
        <taxon>Streptomycetaceae</taxon>
        <taxon>Streptomyces</taxon>
    </lineage>
</organism>
<dbReference type="PROSITE" id="PS51819">
    <property type="entry name" value="VOC"/>
    <property type="match status" value="1"/>
</dbReference>
<dbReference type="InterPro" id="IPR029068">
    <property type="entry name" value="Glyas_Bleomycin-R_OHBP_Dase"/>
</dbReference>
<gene>
    <name evidence="3" type="ORF">NQU55_16200</name>
</gene>
<protein>
    <submittedName>
        <fullName evidence="3">VOC family protein</fullName>
    </submittedName>
</protein>
<dbReference type="Pfam" id="PF00903">
    <property type="entry name" value="Glyoxalase"/>
    <property type="match status" value="1"/>
</dbReference>
<feature type="domain" description="VOC" evidence="2">
    <location>
        <begin position="27"/>
        <end position="159"/>
    </location>
</feature>
<dbReference type="AlphaFoldDB" id="A0A9X2LHW2"/>
<sequence>MNTTNTTNTNTTNTDTTSKGTNPRNWTLEVVPVPVADMDRAKEFYVGKAGFKLDLDDEVAPGMRIIQMTPPGSRCSIAMLHGMPAAPGAKTMAPGTLQGLQLCVTDIEAAREELVGRGVDVSPVRHVGATGWEEGKGGTWNSFMTFEDPDGNGWVVQEAPSELSER</sequence>
<dbReference type="InterPro" id="IPR037523">
    <property type="entry name" value="VOC_core"/>
</dbReference>
<dbReference type="PANTHER" id="PTHR36437">
    <property type="entry name" value="GLYOXALASE/BLEOMYCIN RESISTANCE PROTEIN/DIOXYGENASE"/>
    <property type="match status" value="1"/>
</dbReference>
<feature type="compositionally biased region" description="Low complexity" evidence="1">
    <location>
        <begin position="1"/>
        <end position="17"/>
    </location>
</feature>
<proteinExistence type="predicted"/>
<reference evidence="3" key="1">
    <citation type="submission" date="2022-06" db="EMBL/GenBank/DDBJ databases">
        <title>WGS of actinobacteria.</title>
        <authorList>
            <person name="Thawai C."/>
        </authorList>
    </citation>
    <scope>NUCLEOTIDE SEQUENCE</scope>
    <source>
        <strain evidence="3">AA8</strain>
    </source>
</reference>
<dbReference type="RefSeq" id="WP_168094338.1">
    <property type="nucleotide sequence ID" value="NZ_JAATER010000241.1"/>
</dbReference>
<feature type="region of interest" description="Disordered" evidence="1">
    <location>
        <begin position="1"/>
        <end position="25"/>
    </location>
</feature>
<dbReference type="EMBL" id="JANIID010000013">
    <property type="protein sequence ID" value="MCQ8771296.1"/>
    <property type="molecule type" value="Genomic_DNA"/>
</dbReference>
<name>A0A9X2LHW2_9ACTN</name>
<dbReference type="Proteomes" id="UP001142374">
    <property type="component" value="Unassembled WGS sequence"/>
</dbReference>
<dbReference type="Gene3D" id="3.10.180.10">
    <property type="entry name" value="2,3-Dihydroxybiphenyl 1,2-Dioxygenase, domain 1"/>
    <property type="match status" value="1"/>
</dbReference>
<dbReference type="SUPFAM" id="SSF54593">
    <property type="entry name" value="Glyoxalase/Bleomycin resistance protein/Dihydroxybiphenyl dioxygenase"/>
    <property type="match status" value="1"/>
</dbReference>
<comment type="caution">
    <text evidence="3">The sequence shown here is derived from an EMBL/GenBank/DDBJ whole genome shotgun (WGS) entry which is preliminary data.</text>
</comment>
<evidence type="ECO:0000313" key="4">
    <source>
        <dbReference type="Proteomes" id="UP001142374"/>
    </source>
</evidence>
<evidence type="ECO:0000256" key="1">
    <source>
        <dbReference type="SAM" id="MobiDB-lite"/>
    </source>
</evidence>
<evidence type="ECO:0000313" key="3">
    <source>
        <dbReference type="EMBL" id="MCQ8771296.1"/>
    </source>
</evidence>
<evidence type="ECO:0000259" key="2">
    <source>
        <dbReference type="PROSITE" id="PS51819"/>
    </source>
</evidence>
<dbReference type="InterPro" id="IPR004360">
    <property type="entry name" value="Glyas_Fos-R_dOase_dom"/>
</dbReference>
<dbReference type="PANTHER" id="PTHR36437:SF2">
    <property type="entry name" value="GLYOXALASE_BLEOMYCIN RESISTANCE PROTEIN_DIOXYGENASE"/>
    <property type="match status" value="1"/>
</dbReference>